<keyword evidence="15" id="KW-1185">Reference proteome</keyword>
<evidence type="ECO:0000259" key="13">
    <source>
        <dbReference type="PROSITE" id="PS50885"/>
    </source>
</evidence>
<dbReference type="InterPro" id="IPR004358">
    <property type="entry name" value="Sig_transdc_His_kin-like_C"/>
</dbReference>
<comment type="catalytic activity">
    <reaction evidence="1">
        <text>ATP + protein L-histidine = ADP + protein N-phospho-L-histidine.</text>
        <dbReference type="EC" id="2.7.13.3"/>
    </reaction>
</comment>
<dbReference type="PRINTS" id="PR00344">
    <property type="entry name" value="BCTRLSENSOR"/>
</dbReference>
<reference evidence="14 15" key="1">
    <citation type="submission" date="2019-09" db="EMBL/GenBank/DDBJ databases">
        <title>Draft genome sequences of 48 bacterial type strains from the CCUG.</title>
        <authorList>
            <person name="Tunovic T."/>
            <person name="Pineiro-Iglesias B."/>
            <person name="Unosson C."/>
            <person name="Inganas E."/>
            <person name="Ohlen M."/>
            <person name="Cardew S."/>
            <person name="Jensie-Markopoulos S."/>
            <person name="Salva-Serra F."/>
            <person name="Jaen-Luchoro D."/>
            <person name="Karlsson R."/>
            <person name="Svensson-Stadler L."/>
            <person name="Chun J."/>
            <person name="Moore E."/>
        </authorList>
    </citation>
    <scope>NUCLEOTIDE SEQUENCE [LARGE SCALE GENOMIC DNA]</scope>
    <source>
        <strain evidence="14 15">CCUG 30977</strain>
    </source>
</reference>
<dbReference type="InterPro" id="IPR005467">
    <property type="entry name" value="His_kinase_dom"/>
</dbReference>
<evidence type="ECO:0000256" key="8">
    <source>
        <dbReference type="ARBA" id="ARBA00022989"/>
    </source>
</evidence>
<dbReference type="InterPro" id="IPR003660">
    <property type="entry name" value="HAMP_dom"/>
</dbReference>
<dbReference type="AlphaFoldDB" id="A0A643FFA6"/>
<name>A0A643FFA6_IDEDE</name>
<dbReference type="EMBL" id="VZPB01000007">
    <property type="protein sequence ID" value="KAB0584261.1"/>
    <property type="molecule type" value="Genomic_DNA"/>
</dbReference>
<dbReference type="CDD" id="cd00082">
    <property type="entry name" value="HisKA"/>
    <property type="match status" value="1"/>
</dbReference>
<evidence type="ECO:0000256" key="10">
    <source>
        <dbReference type="ARBA" id="ARBA00023136"/>
    </source>
</evidence>
<dbReference type="PANTHER" id="PTHR45436:SF1">
    <property type="entry name" value="SENSOR PROTEIN QSEC"/>
    <property type="match status" value="1"/>
</dbReference>
<evidence type="ECO:0000256" key="11">
    <source>
        <dbReference type="SAM" id="Phobius"/>
    </source>
</evidence>
<keyword evidence="6 11" id="KW-0812">Transmembrane</keyword>
<dbReference type="InterPro" id="IPR013727">
    <property type="entry name" value="2CSK_N"/>
</dbReference>
<dbReference type="PANTHER" id="PTHR45436">
    <property type="entry name" value="SENSOR HISTIDINE KINASE YKOH"/>
    <property type="match status" value="1"/>
</dbReference>
<dbReference type="InterPro" id="IPR036890">
    <property type="entry name" value="HATPase_C_sf"/>
</dbReference>
<dbReference type="Pfam" id="PF00512">
    <property type="entry name" value="HisKA"/>
    <property type="match status" value="1"/>
</dbReference>
<feature type="domain" description="Histidine kinase" evidence="12">
    <location>
        <begin position="249"/>
        <end position="462"/>
    </location>
</feature>
<dbReference type="InterPro" id="IPR003661">
    <property type="entry name" value="HisK_dim/P_dom"/>
</dbReference>
<keyword evidence="10 11" id="KW-0472">Membrane</keyword>
<dbReference type="GO" id="GO:0000155">
    <property type="term" value="F:phosphorelay sensor kinase activity"/>
    <property type="evidence" value="ECO:0007669"/>
    <property type="project" value="InterPro"/>
</dbReference>
<comment type="caution">
    <text evidence="14">The sequence shown here is derived from an EMBL/GenBank/DDBJ whole genome shotgun (WGS) entry which is preliminary data.</text>
</comment>
<dbReference type="Pfam" id="PF02518">
    <property type="entry name" value="HATPase_c"/>
    <property type="match status" value="1"/>
</dbReference>
<dbReference type="PROSITE" id="PS50109">
    <property type="entry name" value="HIS_KIN"/>
    <property type="match status" value="1"/>
</dbReference>
<evidence type="ECO:0000256" key="6">
    <source>
        <dbReference type="ARBA" id="ARBA00022692"/>
    </source>
</evidence>
<dbReference type="Gene3D" id="3.30.565.10">
    <property type="entry name" value="Histidine kinase-like ATPase, C-terminal domain"/>
    <property type="match status" value="1"/>
</dbReference>
<dbReference type="EC" id="2.7.13.3" evidence="3"/>
<dbReference type="Proteomes" id="UP000430120">
    <property type="component" value="Unassembled WGS sequence"/>
</dbReference>
<keyword evidence="4" id="KW-0597">Phosphoprotein</keyword>
<keyword evidence="5" id="KW-0808">Transferase</keyword>
<evidence type="ECO:0000256" key="4">
    <source>
        <dbReference type="ARBA" id="ARBA00022553"/>
    </source>
</evidence>
<evidence type="ECO:0000256" key="3">
    <source>
        <dbReference type="ARBA" id="ARBA00012438"/>
    </source>
</evidence>
<dbReference type="SUPFAM" id="SSF47384">
    <property type="entry name" value="Homodimeric domain of signal transducing histidine kinase"/>
    <property type="match status" value="1"/>
</dbReference>
<accession>A0A643FFA6</accession>
<keyword evidence="8 11" id="KW-1133">Transmembrane helix</keyword>
<evidence type="ECO:0000256" key="5">
    <source>
        <dbReference type="ARBA" id="ARBA00022679"/>
    </source>
</evidence>
<keyword evidence="9" id="KW-0902">Two-component regulatory system</keyword>
<dbReference type="SUPFAM" id="SSF55874">
    <property type="entry name" value="ATPase domain of HSP90 chaperone/DNA topoisomerase II/histidine kinase"/>
    <property type="match status" value="1"/>
</dbReference>
<keyword evidence="7 14" id="KW-0418">Kinase</keyword>
<dbReference type="Gene3D" id="1.10.287.130">
    <property type="match status" value="1"/>
</dbReference>
<dbReference type="SMART" id="SM00387">
    <property type="entry name" value="HATPase_c"/>
    <property type="match status" value="1"/>
</dbReference>
<feature type="domain" description="HAMP" evidence="13">
    <location>
        <begin position="189"/>
        <end position="241"/>
    </location>
</feature>
<protein>
    <recommendedName>
        <fullName evidence="3">histidine kinase</fullName>
        <ecNumber evidence="3">2.7.13.3</ecNumber>
    </recommendedName>
</protein>
<evidence type="ECO:0000313" key="14">
    <source>
        <dbReference type="EMBL" id="KAB0584261.1"/>
    </source>
</evidence>
<dbReference type="Pfam" id="PF08521">
    <property type="entry name" value="2CSK_N"/>
    <property type="match status" value="1"/>
</dbReference>
<dbReference type="OrthoDB" id="8554694at2"/>
<evidence type="ECO:0000259" key="12">
    <source>
        <dbReference type="PROSITE" id="PS50109"/>
    </source>
</evidence>
<dbReference type="CDD" id="cd00075">
    <property type="entry name" value="HATPase"/>
    <property type="match status" value="1"/>
</dbReference>
<dbReference type="InterPro" id="IPR003594">
    <property type="entry name" value="HATPase_dom"/>
</dbReference>
<dbReference type="RefSeq" id="WP_151123010.1">
    <property type="nucleotide sequence ID" value="NZ_CP088081.1"/>
</dbReference>
<sequence length="462" mass="49796">MTLADPPSLRGRLLRLLWWPLLAVLLLSAVYDYNQWADRARSNQDLALSRIAIALATRLDVDADDTHDDDVGPHLARTVQAMQLADGRDRLFFAVQDAKGNLLGGDARLMTLIAPPLGDWAVFADTRWQGSDVRVVALPHRSPLGPVTVVVAETTERRVGQIHHVLVDTVVPNLVLLLLALGLVWLGVNFALAPLDRLSEQVGHRSQEDLGQIPESPLPSELKPLVVALNRLMAHLRASAQVQQAFLSNAAHQLRTPLAGVVNQIELVSREVAGEPRERLAGVQEALQRMTRSTHQMLALARSGPQAAAAEAAAPVDLAELLEDAASQWLDTALAAEVDLGFESQPAAVRGSAWMLHELLGNLIHNALRHSPPGGRVTVRCGSDDSGGAWLEVEDEGPGIPPALRDKVFDRFFQAPGAAPGGSGLGLAIVREVAERHQAQVRLLDGAEGRGLRVRVEFPAAL</sequence>
<feature type="transmembrane region" description="Helical" evidence="11">
    <location>
        <begin position="165"/>
        <end position="188"/>
    </location>
</feature>
<evidence type="ECO:0000256" key="7">
    <source>
        <dbReference type="ARBA" id="ARBA00022777"/>
    </source>
</evidence>
<dbReference type="InterPro" id="IPR036097">
    <property type="entry name" value="HisK_dim/P_sf"/>
</dbReference>
<proteinExistence type="predicted"/>
<evidence type="ECO:0000256" key="1">
    <source>
        <dbReference type="ARBA" id="ARBA00000085"/>
    </source>
</evidence>
<dbReference type="SMART" id="SM00388">
    <property type="entry name" value="HisKA"/>
    <property type="match status" value="1"/>
</dbReference>
<dbReference type="InterPro" id="IPR050428">
    <property type="entry name" value="TCS_sensor_his_kinase"/>
</dbReference>
<dbReference type="PROSITE" id="PS50885">
    <property type="entry name" value="HAMP"/>
    <property type="match status" value="1"/>
</dbReference>
<comment type="subcellular location">
    <subcellularLocation>
        <location evidence="2">Membrane</location>
    </subcellularLocation>
</comment>
<evidence type="ECO:0000256" key="2">
    <source>
        <dbReference type="ARBA" id="ARBA00004370"/>
    </source>
</evidence>
<organism evidence="14 15">
    <name type="scientific">Ideonella dechloratans</name>
    <dbReference type="NCBI Taxonomy" id="36863"/>
    <lineage>
        <taxon>Bacteria</taxon>
        <taxon>Pseudomonadati</taxon>
        <taxon>Pseudomonadota</taxon>
        <taxon>Betaproteobacteria</taxon>
        <taxon>Burkholderiales</taxon>
        <taxon>Sphaerotilaceae</taxon>
        <taxon>Ideonella</taxon>
    </lineage>
</organism>
<evidence type="ECO:0000313" key="15">
    <source>
        <dbReference type="Proteomes" id="UP000430120"/>
    </source>
</evidence>
<evidence type="ECO:0000256" key="9">
    <source>
        <dbReference type="ARBA" id="ARBA00023012"/>
    </source>
</evidence>
<dbReference type="GO" id="GO:0005886">
    <property type="term" value="C:plasma membrane"/>
    <property type="evidence" value="ECO:0007669"/>
    <property type="project" value="TreeGrafter"/>
</dbReference>
<gene>
    <name evidence="14" type="ORF">F7Q92_04765</name>
</gene>
<feature type="transmembrane region" description="Helical" evidence="11">
    <location>
        <begin position="16"/>
        <end position="33"/>
    </location>
</feature>